<gene>
    <name evidence="2" type="ORF">HPULCUR_005672</name>
</gene>
<evidence type="ECO:0000313" key="2">
    <source>
        <dbReference type="EMBL" id="GAA5800247.1"/>
    </source>
</evidence>
<feature type="region of interest" description="Disordered" evidence="1">
    <location>
        <begin position="1"/>
        <end position="39"/>
    </location>
</feature>
<evidence type="ECO:0000256" key="1">
    <source>
        <dbReference type="SAM" id="MobiDB-lite"/>
    </source>
</evidence>
<organism evidence="2 3">
    <name type="scientific">Helicostylum pulchrum</name>
    <dbReference type="NCBI Taxonomy" id="562976"/>
    <lineage>
        <taxon>Eukaryota</taxon>
        <taxon>Fungi</taxon>
        <taxon>Fungi incertae sedis</taxon>
        <taxon>Mucoromycota</taxon>
        <taxon>Mucoromycotina</taxon>
        <taxon>Mucoromycetes</taxon>
        <taxon>Mucorales</taxon>
        <taxon>Mucorineae</taxon>
        <taxon>Mucoraceae</taxon>
        <taxon>Helicostylum</taxon>
    </lineage>
</organism>
<evidence type="ECO:0000313" key="3">
    <source>
        <dbReference type="Proteomes" id="UP001476247"/>
    </source>
</evidence>
<protein>
    <submittedName>
        <fullName evidence="2">Uncharacterized protein</fullName>
    </submittedName>
</protein>
<proteinExistence type="predicted"/>
<comment type="caution">
    <text evidence="2">The sequence shown here is derived from an EMBL/GenBank/DDBJ whole genome shotgun (WGS) entry which is preliminary data.</text>
</comment>
<feature type="compositionally biased region" description="Basic and acidic residues" evidence="1">
    <location>
        <begin position="26"/>
        <end position="39"/>
    </location>
</feature>
<reference evidence="2 3" key="1">
    <citation type="submission" date="2024-04" db="EMBL/GenBank/DDBJ databases">
        <title>genome sequences of Mucor flavus KT1a and Helicostylum pulchrum KT1b strains isolation_sourced from the surface of a dry-aged beef.</title>
        <authorList>
            <person name="Toyotome T."/>
            <person name="Hosono M."/>
            <person name="Torimaru M."/>
            <person name="Fukuda K."/>
            <person name="Mikami N."/>
        </authorList>
    </citation>
    <scope>NUCLEOTIDE SEQUENCE [LARGE SCALE GENOMIC DNA]</scope>
    <source>
        <strain evidence="2 3">KT1b</strain>
    </source>
</reference>
<dbReference type="EMBL" id="BAABUJ010000015">
    <property type="protein sequence ID" value="GAA5800247.1"/>
    <property type="molecule type" value="Genomic_DNA"/>
</dbReference>
<dbReference type="Proteomes" id="UP001476247">
    <property type="component" value="Unassembled WGS sequence"/>
</dbReference>
<keyword evidence="3" id="KW-1185">Reference proteome</keyword>
<name>A0ABP9XZQ5_9FUNG</name>
<sequence length="316" mass="36322">MTLRKAKEKAAAEKSKSKKCPSCQGTDHERPSSKKCPEQVKSRAAAPKKFKNLNKVCTNVAVIAELQKVVKRVTQVVYAGSMFANYFYLEKLENNKPVARIEQHLIYQLFSLFHHFNYDVQYETNIRNGVVKSYEKRTIRYFLALFSKVDHELFCGNKLSIAKRKALAHYIYQKKSNPGHCKWPSSVEKNAANESIVKKALKFWSEYDDATDKPPTEPKLYAYPELYLKWFHEIQKEMNIIQTNGHSVEFTFKKKAAKKSQSKATKGLTPKDFENEVKNNEAVVWGADPGVTEIYTAVDSGCTQDKERIRKTSTKE</sequence>
<accession>A0ABP9XZQ5</accession>